<keyword evidence="12" id="KW-0325">Glycoprotein</keyword>
<keyword evidence="23" id="KW-0675">Receptor</keyword>
<dbReference type="PRINTS" id="PR00700">
    <property type="entry name" value="PRTYPHPHTASE"/>
</dbReference>
<feature type="compositionally biased region" description="Polar residues" evidence="17">
    <location>
        <begin position="362"/>
        <end position="373"/>
    </location>
</feature>
<feature type="region of interest" description="Disordered" evidence="17">
    <location>
        <begin position="25"/>
        <end position="113"/>
    </location>
</feature>
<feature type="compositionally biased region" description="Low complexity" evidence="17">
    <location>
        <begin position="374"/>
        <end position="390"/>
    </location>
</feature>
<evidence type="ECO:0000256" key="8">
    <source>
        <dbReference type="ARBA" id="ARBA00022801"/>
    </source>
</evidence>
<feature type="compositionally biased region" description="Acidic residues" evidence="17">
    <location>
        <begin position="1360"/>
        <end position="1377"/>
    </location>
</feature>
<gene>
    <name evidence="23" type="ORF">EXN66_Car006389</name>
</gene>
<reference evidence="24" key="2">
    <citation type="submission" date="2019-02" db="EMBL/GenBank/DDBJ databases">
        <title>Opniocepnalus argus Var Kimnra genome.</title>
        <authorList>
            <person name="Zhou C."/>
            <person name="Xiao S."/>
        </authorList>
    </citation>
    <scope>NUCLEOTIDE SEQUENCE [LARGE SCALE GENOMIC DNA]</scope>
</reference>
<evidence type="ECO:0000256" key="5">
    <source>
        <dbReference type="ARBA" id="ARBA00022692"/>
    </source>
</evidence>
<evidence type="ECO:0000256" key="7">
    <source>
        <dbReference type="ARBA" id="ARBA00022737"/>
    </source>
</evidence>
<evidence type="ECO:0000313" key="23">
    <source>
        <dbReference type="EMBL" id="KAF3690716.1"/>
    </source>
</evidence>
<feature type="compositionally biased region" description="Polar residues" evidence="17">
    <location>
        <begin position="1667"/>
        <end position="1680"/>
    </location>
</feature>
<dbReference type="EC" id="3.1.3.48" evidence="2"/>
<keyword evidence="7" id="KW-0677">Repeat</keyword>
<dbReference type="InterPro" id="IPR003595">
    <property type="entry name" value="Tyr_Pase_cat"/>
</dbReference>
<feature type="compositionally biased region" description="Low complexity" evidence="17">
    <location>
        <begin position="332"/>
        <end position="361"/>
    </location>
</feature>
<feature type="domain" description="Fibronectin type-III" evidence="22">
    <location>
        <begin position="743"/>
        <end position="845"/>
    </location>
</feature>
<dbReference type="Gene3D" id="3.90.190.10">
    <property type="entry name" value="Protein tyrosine phosphatase superfamily"/>
    <property type="match status" value="2"/>
</dbReference>
<dbReference type="FunFam" id="3.90.190.10:FF:000033">
    <property type="entry name" value="receptor-type tyrosine-protein phosphatase C isoform X1"/>
    <property type="match status" value="1"/>
</dbReference>
<evidence type="ECO:0000259" key="21">
    <source>
        <dbReference type="PROSITE" id="PS50056"/>
    </source>
</evidence>
<feature type="signal peptide" evidence="19">
    <location>
        <begin position="1"/>
        <end position="19"/>
    </location>
</feature>
<name>A0A6G1PL32_CHAAH</name>
<dbReference type="PROSITE" id="PS50055">
    <property type="entry name" value="TYR_PHOSPHATASE_PTP"/>
    <property type="match status" value="2"/>
</dbReference>
<feature type="compositionally biased region" description="Low complexity" evidence="17">
    <location>
        <begin position="402"/>
        <end position="432"/>
    </location>
</feature>
<evidence type="ECO:0000256" key="15">
    <source>
        <dbReference type="ARBA" id="ARBA00073601"/>
    </source>
</evidence>
<evidence type="ECO:0000256" key="16">
    <source>
        <dbReference type="ARBA" id="ARBA00078812"/>
    </source>
</evidence>
<evidence type="ECO:0000256" key="13">
    <source>
        <dbReference type="ARBA" id="ARBA00051722"/>
    </source>
</evidence>
<feature type="compositionally biased region" description="Low complexity" evidence="17">
    <location>
        <begin position="453"/>
        <end position="481"/>
    </location>
</feature>
<feature type="region of interest" description="Disordered" evidence="17">
    <location>
        <begin position="1352"/>
        <end position="1379"/>
    </location>
</feature>
<dbReference type="FunFam" id="3.90.190.10:FF:000042">
    <property type="entry name" value="receptor-type tyrosine-protein phosphatase C isoform X1"/>
    <property type="match status" value="1"/>
</dbReference>
<reference evidence="23 24" key="1">
    <citation type="submission" date="2019-02" db="EMBL/GenBank/DDBJ databases">
        <title>Opniocepnalus argus genome.</title>
        <authorList>
            <person name="Zhou C."/>
            <person name="Xiao S."/>
        </authorList>
    </citation>
    <scope>NUCLEOTIDE SEQUENCE [LARGE SCALE GENOMIC DNA]</scope>
    <source>
        <strain evidence="23">OARG1902GOOAL</strain>
        <tissue evidence="23">Muscle</tissue>
    </source>
</reference>
<evidence type="ECO:0000256" key="3">
    <source>
        <dbReference type="ARBA" id="ARBA00022475"/>
    </source>
</evidence>
<evidence type="ECO:0000313" key="24">
    <source>
        <dbReference type="Proteomes" id="UP000503349"/>
    </source>
</evidence>
<dbReference type="SUPFAM" id="SSF52799">
    <property type="entry name" value="(Phosphotyrosine protein) phosphatases II"/>
    <property type="match status" value="2"/>
</dbReference>
<dbReference type="InterPro" id="IPR029021">
    <property type="entry name" value="Prot-tyrosine_phosphatase-like"/>
</dbReference>
<feature type="compositionally biased region" description="Low complexity" evidence="17">
    <location>
        <begin position="96"/>
        <end position="113"/>
    </location>
</feature>
<evidence type="ECO:0000256" key="18">
    <source>
        <dbReference type="SAM" id="Phobius"/>
    </source>
</evidence>
<proteinExistence type="inferred from homology"/>
<evidence type="ECO:0000256" key="9">
    <source>
        <dbReference type="ARBA" id="ARBA00022912"/>
    </source>
</evidence>
<dbReference type="SMART" id="SM00060">
    <property type="entry name" value="FN3"/>
    <property type="match status" value="2"/>
</dbReference>
<evidence type="ECO:0000256" key="6">
    <source>
        <dbReference type="ARBA" id="ARBA00022729"/>
    </source>
</evidence>
<dbReference type="InterPro" id="IPR000387">
    <property type="entry name" value="Tyr_Pase_dom"/>
</dbReference>
<feature type="compositionally biased region" description="Polar residues" evidence="17">
    <location>
        <begin position="391"/>
        <end position="400"/>
    </location>
</feature>
<dbReference type="InterPro" id="IPR000242">
    <property type="entry name" value="PTP_cat"/>
</dbReference>
<keyword evidence="9" id="KW-0904">Protein phosphatase</keyword>
<evidence type="ECO:0000256" key="1">
    <source>
        <dbReference type="ARBA" id="ARBA00004251"/>
    </source>
</evidence>
<feature type="compositionally biased region" description="Polar residues" evidence="17">
    <location>
        <begin position="77"/>
        <end position="95"/>
    </location>
</feature>
<evidence type="ECO:0000256" key="14">
    <source>
        <dbReference type="ARBA" id="ARBA00061377"/>
    </source>
</evidence>
<dbReference type="PROSITE" id="PS50853">
    <property type="entry name" value="FN3"/>
    <property type="match status" value="1"/>
</dbReference>
<dbReference type="SMART" id="SM00404">
    <property type="entry name" value="PTPc_motif"/>
    <property type="match status" value="2"/>
</dbReference>
<evidence type="ECO:0000256" key="12">
    <source>
        <dbReference type="ARBA" id="ARBA00023180"/>
    </source>
</evidence>
<feature type="compositionally biased region" description="Polar residues" evidence="17">
    <location>
        <begin position="319"/>
        <end position="331"/>
    </location>
</feature>
<dbReference type="InterPro" id="IPR050348">
    <property type="entry name" value="Protein-Tyr_Phosphatase"/>
</dbReference>
<feature type="domain" description="Tyrosine specific protein phosphatases" evidence="21">
    <location>
        <begin position="1499"/>
        <end position="1577"/>
    </location>
</feature>
<dbReference type="InterPro" id="IPR016130">
    <property type="entry name" value="Tyr_Pase_AS"/>
</dbReference>
<accession>A0A6G1PL32</accession>
<evidence type="ECO:0000256" key="4">
    <source>
        <dbReference type="ARBA" id="ARBA00022553"/>
    </source>
</evidence>
<feature type="compositionally biased region" description="Low complexity" evidence="17">
    <location>
        <begin position="27"/>
        <end position="66"/>
    </location>
</feature>
<protein>
    <recommendedName>
        <fullName evidence="15">Receptor-type tyrosine-protein phosphatase C</fullName>
        <ecNumber evidence="2">3.1.3.48</ecNumber>
    </recommendedName>
    <alternativeName>
        <fullName evidence="16">Leukocyte common antigen</fullName>
    </alternativeName>
</protein>
<feature type="domain" description="Tyrosine-protein phosphatase" evidence="20">
    <location>
        <begin position="1307"/>
        <end position="1586"/>
    </location>
</feature>
<evidence type="ECO:0000256" key="19">
    <source>
        <dbReference type="SAM" id="SignalP"/>
    </source>
</evidence>
<feature type="compositionally biased region" description="Low complexity" evidence="17">
    <location>
        <begin position="127"/>
        <end position="141"/>
    </location>
</feature>
<dbReference type="InterPro" id="IPR013783">
    <property type="entry name" value="Ig-like_fold"/>
</dbReference>
<feature type="domain" description="Tyrosine specific protein phosphatases" evidence="21">
    <location>
        <begin position="1195"/>
        <end position="1266"/>
    </location>
</feature>
<evidence type="ECO:0000256" key="10">
    <source>
        <dbReference type="ARBA" id="ARBA00022989"/>
    </source>
</evidence>
<feature type="region of interest" description="Disordered" evidence="17">
    <location>
        <begin position="127"/>
        <end position="273"/>
    </location>
</feature>
<dbReference type="SUPFAM" id="SSF49265">
    <property type="entry name" value="Fibronectin type III"/>
    <property type="match status" value="1"/>
</dbReference>
<dbReference type="Proteomes" id="UP000503349">
    <property type="component" value="Chromosome 6"/>
</dbReference>
<sequence>MADLKILLLLAVTIGLIKCIAGDASNSPSTISPSTTSATSTHSPTLSATSSPAPTSKDTSPTPTTKTDPHTKITHTLTSRADTHSATTVTIPNKDSPTSLPLTITSSTSPLADNKSVTTLLPLTTATTSAVSSDTQTTTQTPEPPSSILTTNSTKETKHSDAMFATSSPALNSNETSPTSTNKTDLQTNTTKISHSPATTQLNTSGNKTMKATSSPALTSNETSPTPTTETDPQTNTTKISDLPAPTKLNTSLNETTKDSPASLPLTTTSSTSHFVDNKSVTTLLPRTTAATSAVSSDTQTTTQTPEPPSSTLTTDSTKQTIHSDVMSATLSPAPTSNETSPTTSTKTPSTTQISPSPATTQLNSTVTFTTKDSPTSVPLTTTSSTSPLVDNTSVTTLLPRTTAATSAVSSDTQTTTQTPEPPSSTLTTDSTKQTKHSDVMSATSSLTHTSKDTSPTTSTKTPSITQSPTSLPLTHPNTTVNTTTKVTSITPAPSTQCSYTVTPIKFGLRINITGSTNGNYSINITEEGQREIRSSVVHFAHQTSHELKHLKSCTEYEHNVAFIESDGRETPCQKTENKTTTTTTVMNTGDIQVNNCRPGYVCYQSDWNISFSLSSSNHVSSERCTSDDKTLCIKLGNNDYCSDLTTTFTSGNCSLNLNTSITVDYINPSDIFQPVPTELPAQIEPEFPINCRNLSIDYTCLDELNKPKKLTDLEPFTDYICTGQIKNNNVNTNKATTVRFRVDCDLTINTKNRQTNTSIELSWDTTSQNCPDVPELKNLSYTCSRIDPNQKVTITADKHPSGGTCHFTGLQPFTSYTFKVQPTYNNKEVSEPKEVRVETEAGIPDVVTKLTVNVPENNVIKVKCNQHHSSFRFNGPKKMYIARLRYGRETLRDNNTKCDFEFRDLSYSTTYHLDVTAFNGYFEGSPTTKEVSTLYNDKAVIGFLIFLIILTSVALLLVLYKIFILKRRKSHDMGEEMGLITPGNDEENLLSVEPIAGEILLETYKRKLADEGRLFLAEFQSIPRIWSRYTVKEAKKSCNASKNRYVDILPYDYNRVQLTSGNGEAGCDYINASFIDGYKESKKYIAAQGPKEDTVSDFWRMIWEQQSSIIVMVTRCEEGNRVKCAQYWPSPDRETEIYEEFIVKLTSEDHCPDYTIRHLSLTNKREKNSEREVTHIQFLSWPDHGVPGEPQLLLKLRRRVNAFKNLFSGPIVVHCSAGVGRTGTYMSIDAMMEGLEAEGRVDIYGYIVKLRKQRCLMVQVEAQYILIHQALLEHNQFGETEIPLPELHSAMSTLKQKNSDNEPTLMEDEFERLPTYKNWRTFNAGITEENKKKNRSSSVIPYDFNRVLLKLDEGRSQDSDPDDEEEEESSDEEDEESTKYINASHIDGYWGPRALITAQTPLPDTMADFWLMAYQKKASAIVMLSDSKEGDKESDSMYWDKDKKTFGEIEVELVSTDTSPVFISRNMLIRHVKRKESRPVKQYQFLKWAGRELPEKPQELTDMIKEIRSSCSNSKSQRSLPIVVHCNDGSSRSGIFCAMWNLLESAETEKLVDVFQVAKTLRKERQGMLPSLEQYQFLYDALDGVFPVQNGDVKAAQPPAVDSVEIVTENKAPEQPAVVKAEEPASTVADDQQGAAENTPLVSDVESKGDKKEEAEKAPPTETTPLDETSNGPTVTVEA</sequence>
<dbReference type="Pfam" id="PF00102">
    <property type="entry name" value="Y_phosphatase"/>
    <property type="match status" value="2"/>
</dbReference>
<feature type="chain" id="PRO_5026323660" description="Receptor-type tyrosine-protein phosphatase C" evidence="19">
    <location>
        <begin position="20"/>
        <end position="1680"/>
    </location>
</feature>
<comment type="subcellular location">
    <subcellularLocation>
        <location evidence="1">Cell membrane</location>
        <topology evidence="1">Single-pass type I membrane protein</topology>
    </subcellularLocation>
</comment>
<dbReference type="InterPro" id="IPR036116">
    <property type="entry name" value="FN3_sf"/>
</dbReference>
<feature type="compositionally biased region" description="Low complexity" evidence="17">
    <location>
        <begin position="260"/>
        <end position="273"/>
    </location>
</feature>
<dbReference type="PROSITE" id="PS00383">
    <property type="entry name" value="TYR_PHOSPHATASE_1"/>
    <property type="match status" value="2"/>
</dbReference>
<dbReference type="CDD" id="cd14557">
    <property type="entry name" value="R-PTPc-C-1"/>
    <property type="match status" value="1"/>
</dbReference>
<comment type="similarity">
    <text evidence="14">Belongs to the protein-tyrosine phosphatase family. Receptor class 1/6 subfamily.</text>
</comment>
<keyword evidence="24" id="KW-1185">Reference proteome</keyword>
<feature type="domain" description="Tyrosine-protein phosphatase" evidence="20">
    <location>
        <begin position="1016"/>
        <end position="1275"/>
    </location>
</feature>
<evidence type="ECO:0000259" key="22">
    <source>
        <dbReference type="PROSITE" id="PS50853"/>
    </source>
</evidence>
<comment type="catalytic activity">
    <reaction evidence="13">
        <text>O-phospho-L-tyrosyl-[protein] + H2O = L-tyrosyl-[protein] + phosphate</text>
        <dbReference type="Rhea" id="RHEA:10684"/>
        <dbReference type="Rhea" id="RHEA-COMP:10136"/>
        <dbReference type="Rhea" id="RHEA-COMP:20101"/>
        <dbReference type="ChEBI" id="CHEBI:15377"/>
        <dbReference type="ChEBI" id="CHEBI:43474"/>
        <dbReference type="ChEBI" id="CHEBI:46858"/>
        <dbReference type="ChEBI" id="CHEBI:61978"/>
        <dbReference type="EC" id="3.1.3.48"/>
    </reaction>
</comment>
<keyword evidence="11 18" id="KW-0472">Membrane</keyword>
<keyword evidence="10 18" id="KW-1133">Transmembrane helix</keyword>
<keyword evidence="3" id="KW-1003">Cell membrane</keyword>
<dbReference type="CDD" id="cd14558">
    <property type="entry name" value="R-PTP-C-2"/>
    <property type="match status" value="1"/>
</dbReference>
<dbReference type="SMART" id="SM00194">
    <property type="entry name" value="PTPc"/>
    <property type="match status" value="2"/>
</dbReference>
<dbReference type="GO" id="GO:0005886">
    <property type="term" value="C:plasma membrane"/>
    <property type="evidence" value="ECO:0007669"/>
    <property type="project" value="UniProtKB-SubCell"/>
</dbReference>
<feature type="transmembrane region" description="Helical" evidence="18">
    <location>
        <begin position="940"/>
        <end position="964"/>
    </location>
</feature>
<evidence type="ECO:0000256" key="17">
    <source>
        <dbReference type="SAM" id="MobiDB-lite"/>
    </source>
</evidence>
<dbReference type="GO" id="GO:0004725">
    <property type="term" value="F:protein tyrosine phosphatase activity"/>
    <property type="evidence" value="ECO:0007669"/>
    <property type="project" value="UniProtKB-EC"/>
</dbReference>
<dbReference type="Gene3D" id="2.60.40.10">
    <property type="entry name" value="Immunoglobulins"/>
    <property type="match status" value="1"/>
</dbReference>
<feature type="region of interest" description="Disordered" evidence="17">
    <location>
        <begin position="1613"/>
        <end position="1680"/>
    </location>
</feature>
<dbReference type="EMBL" id="CM015717">
    <property type="protein sequence ID" value="KAF3690716.1"/>
    <property type="molecule type" value="Genomic_DNA"/>
</dbReference>
<keyword evidence="4" id="KW-0597">Phosphoprotein</keyword>
<keyword evidence="8" id="KW-0378">Hydrolase</keyword>
<evidence type="ECO:0000259" key="20">
    <source>
        <dbReference type="PROSITE" id="PS50055"/>
    </source>
</evidence>
<feature type="compositionally biased region" description="Basic and acidic residues" evidence="17">
    <location>
        <begin position="1646"/>
        <end position="1660"/>
    </location>
</feature>
<dbReference type="PANTHER" id="PTHR19134:SF539">
    <property type="entry name" value="RECEPTOR-TYPE TYROSINE-PROTEIN PHOSPHATASE C"/>
    <property type="match status" value="1"/>
</dbReference>
<evidence type="ECO:0000256" key="11">
    <source>
        <dbReference type="ARBA" id="ARBA00023136"/>
    </source>
</evidence>
<feature type="compositionally biased region" description="Low complexity" evidence="17">
    <location>
        <begin position="219"/>
        <end position="238"/>
    </location>
</feature>
<evidence type="ECO:0000256" key="2">
    <source>
        <dbReference type="ARBA" id="ARBA00013064"/>
    </source>
</evidence>
<feature type="region of interest" description="Disordered" evidence="17">
    <location>
        <begin position="287"/>
        <end position="481"/>
    </location>
</feature>
<dbReference type="CDD" id="cd00063">
    <property type="entry name" value="FN3"/>
    <property type="match status" value="1"/>
</dbReference>
<dbReference type="InterPro" id="IPR003961">
    <property type="entry name" value="FN3_dom"/>
</dbReference>
<feature type="compositionally biased region" description="Low complexity" evidence="17">
    <location>
        <begin position="288"/>
        <end position="318"/>
    </location>
</feature>
<dbReference type="PANTHER" id="PTHR19134">
    <property type="entry name" value="RECEPTOR-TYPE TYROSINE-PROTEIN PHOSPHATASE"/>
    <property type="match status" value="1"/>
</dbReference>
<feature type="compositionally biased region" description="Polar residues" evidence="17">
    <location>
        <begin position="165"/>
        <end position="218"/>
    </location>
</feature>
<keyword evidence="6 19" id="KW-0732">Signal</keyword>
<dbReference type="PROSITE" id="PS50056">
    <property type="entry name" value="TYR_PHOSPHATASE_2"/>
    <property type="match status" value="2"/>
</dbReference>
<keyword evidence="5 18" id="KW-0812">Transmembrane</keyword>
<organism evidence="23 24">
    <name type="scientific">Channa argus</name>
    <name type="common">Northern snakehead</name>
    <name type="synonym">Ophicephalus argus</name>
    <dbReference type="NCBI Taxonomy" id="215402"/>
    <lineage>
        <taxon>Eukaryota</taxon>
        <taxon>Metazoa</taxon>
        <taxon>Chordata</taxon>
        <taxon>Craniata</taxon>
        <taxon>Vertebrata</taxon>
        <taxon>Euteleostomi</taxon>
        <taxon>Actinopterygii</taxon>
        <taxon>Neopterygii</taxon>
        <taxon>Teleostei</taxon>
        <taxon>Neoteleostei</taxon>
        <taxon>Acanthomorphata</taxon>
        <taxon>Anabantaria</taxon>
        <taxon>Anabantiformes</taxon>
        <taxon>Channoidei</taxon>
        <taxon>Channidae</taxon>
        <taxon>Channa</taxon>
    </lineage>
</organism>